<dbReference type="Gene3D" id="1.10.1060.10">
    <property type="entry name" value="Alpha-helical ferredoxin"/>
    <property type="match status" value="1"/>
</dbReference>
<keyword evidence="1" id="KW-0813">Transport</keyword>
<dbReference type="InterPro" id="IPR004452">
    <property type="entry name" value="LutB/LldF"/>
</dbReference>
<evidence type="ECO:0000256" key="6">
    <source>
        <dbReference type="ARBA" id="ARBA00023004"/>
    </source>
</evidence>
<dbReference type="InterPro" id="IPR037171">
    <property type="entry name" value="NagB/RpiA_transferase-like"/>
</dbReference>
<dbReference type="PANTHER" id="PTHR47153:SF2">
    <property type="entry name" value="LACTATE UTILIZATION PROTEIN B"/>
    <property type="match status" value="1"/>
</dbReference>
<evidence type="ECO:0000256" key="3">
    <source>
        <dbReference type="ARBA" id="ARBA00022723"/>
    </source>
</evidence>
<dbReference type="EMBL" id="RCYZ01000006">
    <property type="protein sequence ID" value="TPG64480.1"/>
    <property type="molecule type" value="Genomic_DNA"/>
</dbReference>
<dbReference type="OrthoDB" id="9782337at2"/>
<dbReference type="GO" id="GO:0046872">
    <property type="term" value="F:metal ion binding"/>
    <property type="evidence" value="ECO:0007669"/>
    <property type="project" value="UniProtKB-KW"/>
</dbReference>
<sequence length="506" mass="55254">MQSAPPGAPDGALFLCPSGKPTTRCLTLAPWPGGAGPLKLRTSVQAKISKSAAFQTDAENKAFDREHRRKIRFNIGKYDAAVATGMGYFHNHELARDRGAYLKAQVLEKLDEYLLAFEAAFTARGGRVVWARDAAEALAEIGRLADERGARTVVKAKSMTTEEIHVNQYLASKGIESVETDLGEYIVQLNGERPYHIVTPAMHLSKADINDIFVKHLGTESTDDAQQLVLTARHLLRDKYTAAEVGITGGNFLVAKEGGIAVTENEGNARLSATFPKLHIAVVGIEKVIPQLTDLDLFWPLLSTSGTGQQVTVYNTVYFGPRQPGEPDGPEEMVVILLDNGRTNLLAQPDKRAALRCIRCGACLNVCPVYKNIGGHTYETTYSGPIGSVISPHLSGLPEHMHLSYASSLCGACTSVCPVRIPLHNLLLLNRQQAVREGHAPAAERAAIGMWRWSMQHRWALNVLPGALKDWSLGRLLDQVGWSKRRAALAAAPLSFGQMWQDRKEV</sequence>
<keyword evidence="3" id="KW-0479">Metal-binding</keyword>
<keyword evidence="2" id="KW-0004">4Fe-4S</keyword>
<accession>A0A502GTA1</accession>
<evidence type="ECO:0000313" key="10">
    <source>
        <dbReference type="Proteomes" id="UP000317646"/>
    </source>
</evidence>
<dbReference type="PROSITE" id="PS00198">
    <property type="entry name" value="4FE4S_FER_1"/>
    <property type="match status" value="1"/>
</dbReference>
<organism evidence="9 10">
    <name type="scientific">Hymenobacter nivis</name>
    <dbReference type="NCBI Taxonomy" id="1850093"/>
    <lineage>
        <taxon>Bacteria</taxon>
        <taxon>Pseudomonadati</taxon>
        <taxon>Bacteroidota</taxon>
        <taxon>Cytophagia</taxon>
        <taxon>Cytophagales</taxon>
        <taxon>Hymenobacteraceae</taxon>
        <taxon>Hymenobacter</taxon>
    </lineage>
</organism>
<gene>
    <name evidence="9" type="ORF">EAH73_14995</name>
</gene>
<keyword evidence="10" id="KW-1185">Reference proteome</keyword>
<dbReference type="PROSITE" id="PS51379">
    <property type="entry name" value="4FE4S_FER_2"/>
    <property type="match status" value="1"/>
</dbReference>
<dbReference type="AlphaFoldDB" id="A0A502GTA1"/>
<dbReference type="InterPro" id="IPR024185">
    <property type="entry name" value="FTHF_cligase-like_sf"/>
</dbReference>
<dbReference type="Gene3D" id="3.40.50.10420">
    <property type="entry name" value="NagB/RpiA/CoA transferase-like"/>
    <property type="match status" value="1"/>
</dbReference>
<evidence type="ECO:0000256" key="7">
    <source>
        <dbReference type="ARBA" id="ARBA00023014"/>
    </source>
</evidence>
<keyword evidence="6" id="KW-0408">Iron</keyword>
<dbReference type="GO" id="GO:0051539">
    <property type="term" value="F:4 iron, 4 sulfur cluster binding"/>
    <property type="evidence" value="ECO:0007669"/>
    <property type="project" value="UniProtKB-KW"/>
</dbReference>
<dbReference type="Proteomes" id="UP000317646">
    <property type="component" value="Unassembled WGS sequence"/>
</dbReference>
<dbReference type="InterPro" id="IPR003741">
    <property type="entry name" value="LUD_dom"/>
</dbReference>
<feature type="domain" description="4Fe-4S ferredoxin-type" evidence="8">
    <location>
        <begin position="347"/>
        <end position="378"/>
    </location>
</feature>
<dbReference type="InterPro" id="IPR009051">
    <property type="entry name" value="Helical_ferredxn"/>
</dbReference>
<dbReference type="SUPFAM" id="SSF100950">
    <property type="entry name" value="NagB/RpiA/CoA transferase-like"/>
    <property type="match status" value="1"/>
</dbReference>
<dbReference type="InterPro" id="IPR017900">
    <property type="entry name" value="4Fe4S_Fe_S_CS"/>
</dbReference>
<dbReference type="SUPFAM" id="SSF46548">
    <property type="entry name" value="alpha-helical ferredoxin"/>
    <property type="match status" value="1"/>
</dbReference>
<name>A0A502GTA1_9BACT</name>
<evidence type="ECO:0000313" key="9">
    <source>
        <dbReference type="EMBL" id="TPG64480.1"/>
    </source>
</evidence>
<comment type="caution">
    <text evidence="9">The sequence shown here is derived from an EMBL/GenBank/DDBJ whole genome shotgun (WGS) entry which is preliminary data.</text>
</comment>
<protein>
    <submittedName>
        <fullName evidence="9">Lactate utilization protein</fullName>
    </submittedName>
</protein>
<dbReference type="GO" id="GO:0006089">
    <property type="term" value="P:lactate metabolic process"/>
    <property type="evidence" value="ECO:0007669"/>
    <property type="project" value="InterPro"/>
</dbReference>
<keyword evidence="4" id="KW-0677">Repeat</keyword>
<evidence type="ECO:0000256" key="2">
    <source>
        <dbReference type="ARBA" id="ARBA00022485"/>
    </source>
</evidence>
<proteinExistence type="predicted"/>
<evidence type="ECO:0000256" key="4">
    <source>
        <dbReference type="ARBA" id="ARBA00022737"/>
    </source>
</evidence>
<evidence type="ECO:0000256" key="5">
    <source>
        <dbReference type="ARBA" id="ARBA00022982"/>
    </source>
</evidence>
<dbReference type="InterPro" id="IPR017896">
    <property type="entry name" value="4Fe4S_Fe-S-bd"/>
</dbReference>
<evidence type="ECO:0000259" key="8">
    <source>
        <dbReference type="PROSITE" id="PS51379"/>
    </source>
</evidence>
<dbReference type="Pfam" id="PF13183">
    <property type="entry name" value="Fer4_8"/>
    <property type="match status" value="1"/>
</dbReference>
<dbReference type="Pfam" id="PF02589">
    <property type="entry name" value="LUD_dom"/>
    <property type="match status" value="1"/>
</dbReference>
<keyword evidence="7" id="KW-0411">Iron-sulfur</keyword>
<reference evidence="9 10" key="1">
    <citation type="journal article" date="2019" name="Environ. Microbiol.">
        <title>Species interactions and distinct microbial communities in high Arctic permafrost affected cryosols are associated with the CH4 and CO2 gas fluxes.</title>
        <authorList>
            <person name="Altshuler I."/>
            <person name="Hamel J."/>
            <person name="Turney S."/>
            <person name="Magnuson E."/>
            <person name="Levesque R."/>
            <person name="Greer C."/>
            <person name="Whyte L.G."/>
        </authorList>
    </citation>
    <scope>NUCLEOTIDE SEQUENCE [LARGE SCALE GENOMIC DNA]</scope>
    <source>
        <strain evidence="9 10">S9.2P</strain>
    </source>
</reference>
<evidence type="ECO:0000256" key="1">
    <source>
        <dbReference type="ARBA" id="ARBA00022448"/>
    </source>
</evidence>
<keyword evidence="5" id="KW-0249">Electron transport</keyword>
<dbReference type="PANTHER" id="PTHR47153">
    <property type="entry name" value="LACTATE UTILIZATION PROTEIN B"/>
    <property type="match status" value="1"/>
</dbReference>